<dbReference type="GO" id="GO:0006635">
    <property type="term" value="P:fatty acid beta-oxidation"/>
    <property type="evidence" value="ECO:0007669"/>
    <property type="project" value="TreeGrafter"/>
</dbReference>
<keyword evidence="3" id="KW-0843">Virulence</keyword>
<evidence type="ECO:0000313" key="5">
    <source>
        <dbReference type="EMBL" id="KAF2106177.1"/>
    </source>
</evidence>
<dbReference type="InterPro" id="IPR029045">
    <property type="entry name" value="ClpP/crotonase-like_dom_sf"/>
</dbReference>
<dbReference type="GO" id="GO:0003824">
    <property type="term" value="F:catalytic activity"/>
    <property type="evidence" value="ECO:0007669"/>
    <property type="project" value="InterPro"/>
</dbReference>
<dbReference type="OrthoDB" id="410701at2759"/>
<name>A0A6A5YIL0_9PLEO</name>
<evidence type="ECO:0000313" key="6">
    <source>
        <dbReference type="Proteomes" id="UP000799770"/>
    </source>
</evidence>
<dbReference type="InterPro" id="IPR001753">
    <property type="entry name" value="Enoyl-CoA_hydra/iso"/>
</dbReference>
<evidence type="ECO:0000256" key="1">
    <source>
        <dbReference type="ARBA" id="ARBA00004685"/>
    </source>
</evidence>
<dbReference type="Proteomes" id="UP000799770">
    <property type="component" value="Unassembled WGS sequence"/>
</dbReference>
<dbReference type="PANTHER" id="PTHR11941">
    <property type="entry name" value="ENOYL-COA HYDRATASE-RELATED"/>
    <property type="match status" value="1"/>
</dbReference>
<organism evidence="5 6">
    <name type="scientific">Lophiotrema nucula</name>
    <dbReference type="NCBI Taxonomy" id="690887"/>
    <lineage>
        <taxon>Eukaryota</taxon>
        <taxon>Fungi</taxon>
        <taxon>Dikarya</taxon>
        <taxon>Ascomycota</taxon>
        <taxon>Pezizomycotina</taxon>
        <taxon>Dothideomycetes</taxon>
        <taxon>Pleosporomycetidae</taxon>
        <taxon>Pleosporales</taxon>
        <taxon>Lophiotremataceae</taxon>
        <taxon>Lophiotrema</taxon>
    </lineage>
</organism>
<dbReference type="SUPFAM" id="SSF52096">
    <property type="entry name" value="ClpP/crotonase"/>
    <property type="match status" value="1"/>
</dbReference>
<dbReference type="AlphaFoldDB" id="A0A6A5YIL0"/>
<dbReference type="Pfam" id="PF00378">
    <property type="entry name" value="ECH_1"/>
    <property type="match status" value="1"/>
</dbReference>
<comment type="similarity">
    <text evidence="2 4">Belongs to the enoyl-CoA hydratase/isomerase family.</text>
</comment>
<gene>
    <name evidence="5" type="ORF">BDV96DRAFT_591318</name>
</gene>
<dbReference type="PROSITE" id="PS00166">
    <property type="entry name" value="ENOYL_COA_HYDRATASE"/>
    <property type="match status" value="1"/>
</dbReference>
<evidence type="ECO:0000256" key="4">
    <source>
        <dbReference type="RuleBase" id="RU003707"/>
    </source>
</evidence>
<evidence type="ECO:0000256" key="3">
    <source>
        <dbReference type="ARBA" id="ARBA00023026"/>
    </source>
</evidence>
<reference evidence="5" key="1">
    <citation type="journal article" date="2020" name="Stud. Mycol.">
        <title>101 Dothideomycetes genomes: a test case for predicting lifestyles and emergence of pathogens.</title>
        <authorList>
            <person name="Haridas S."/>
            <person name="Albert R."/>
            <person name="Binder M."/>
            <person name="Bloem J."/>
            <person name="Labutti K."/>
            <person name="Salamov A."/>
            <person name="Andreopoulos B."/>
            <person name="Baker S."/>
            <person name="Barry K."/>
            <person name="Bills G."/>
            <person name="Bluhm B."/>
            <person name="Cannon C."/>
            <person name="Castanera R."/>
            <person name="Culley D."/>
            <person name="Daum C."/>
            <person name="Ezra D."/>
            <person name="Gonzalez J."/>
            <person name="Henrissat B."/>
            <person name="Kuo A."/>
            <person name="Liang C."/>
            <person name="Lipzen A."/>
            <person name="Lutzoni F."/>
            <person name="Magnuson J."/>
            <person name="Mondo S."/>
            <person name="Nolan M."/>
            <person name="Ohm R."/>
            <person name="Pangilinan J."/>
            <person name="Park H.-J."/>
            <person name="Ramirez L."/>
            <person name="Alfaro M."/>
            <person name="Sun H."/>
            <person name="Tritt A."/>
            <person name="Yoshinaga Y."/>
            <person name="Zwiers L.-H."/>
            <person name="Turgeon B."/>
            <person name="Goodwin S."/>
            <person name="Spatafora J."/>
            <person name="Crous P."/>
            <person name="Grigoriev I."/>
        </authorList>
    </citation>
    <scope>NUCLEOTIDE SEQUENCE</scope>
    <source>
        <strain evidence="5">CBS 627.86</strain>
    </source>
</reference>
<keyword evidence="6" id="KW-1185">Reference proteome</keyword>
<sequence length="286" mass="30820">MAETAYTTFSISPLSNTPHALRLTFSNPPINLITPLFLSEIVQYLTSLSPTTHPDPPKLLILSSSNPDFWLSHLDLHIISAKYPLAEGQNAGEALHNLGVALQLLRDLPTIFVSEINGRAIGGGNEFAMNTDLRFAGPNAKFGIPEVAGGVVHGGALQRLVQVIGPSQTLEWNLSARTVDAKEAERIGWVNRAFESGEELRSYVDGLAMRVAQFPRGGIEGTKKSVQEALLGQGSVEKDMQRLGELAHTEEAQEAIAKFIEAGDQGRSQFELGLPETAGDIWKAGG</sequence>
<comment type="pathway">
    <text evidence="1">Mycotoxin biosynthesis.</text>
</comment>
<dbReference type="PANTHER" id="PTHR11941:SF54">
    <property type="entry name" value="ENOYL-COA HYDRATASE, MITOCHONDRIAL"/>
    <property type="match status" value="1"/>
</dbReference>
<protein>
    <submittedName>
        <fullName evidence="5">ClpP/crotonase-like domain-containing protein</fullName>
    </submittedName>
</protein>
<evidence type="ECO:0000256" key="2">
    <source>
        <dbReference type="ARBA" id="ARBA00005254"/>
    </source>
</evidence>
<dbReference type="EMBL" id="ML977365">
    <property type="protein sequence ID" value="KAF2106177.1"/>
    <property type="molecule type" value="Genomic_DNA"/>
</dbReference>
<accession>A0A6A5YIL0</accession>
<dbReference type="InterPro" id="IPR018376">
    <property type="entry name" value="Enoyl-CoA_hyd/isom_CS"/>
</dbReference>
<dbReference type="CDD" id="cd06558">
    <property type="entry name" value="crotonase-like"/>
    <property type="match status" value="1"/>
</dbReference>
<proteinExistence type="inferred from homology"/>
<dbReference type="Gene3D" id="3.90.226.10">
    <property type="entry name" value="2-enoyl-CoA Hydratase, Chain A, domain 1"/>
    <property type="match status" value="1"/>
</dbReference>